<keyword evidence="7" id="KW-1185">Reference proteome</keyword>
<dbReference type="InterPro" id="IPR036291">
    <property type="entry name" value="NAD(P)-bd_dom_sf"/>
</dbReference>
<dbReference type="InterPro" id="IPR007780">
    <property type="entry name" value="NAD_Glu_DH_bac"/>
</dbReference>
<dbReference type="InterPro" id="IPR049064">
    <property type="entry name" value="NAD_Glu_DH_ACT3"/>
</dbReference>
<dbReference type="SUPFAM" id="SSF51735">
    <property type="entry name" value="NAD(P)-binding Rossmann-fold domains"/>
    <property type="match status" value="1"/>
</dbReference>
<dbReference type="GO" id="GO:0004069">
    <property type="term" value="F:L-aspartate:2-oxoglutarate aminotransferase activity"/>
    <property type="evidence" value="ECO:0007669"/>
    <property type="project" value="InterPro"/>
</dbReference>
<protein>
    <submittedName>
        <fullName evidence="6">Glutamate dehydrogenase</fullName>
    </submittedName>
</protein>
<accession>A0A285EHZ4</accession>
<dbReference type="PIRSF" id="PIRSF036761">
    <property type="entry name" value="GDH_Mll4104"/>
    <property type="match status" value="1"/>
</dbReference>
<reference evidence="6 7" key="1">
    <citation type="submission" date="2017-09" db="EMBL/GenBank/DDBJ databases">
        <authorList>
            <person name="Ehlers B."/>
            <person name="Leendertz F.H."/>
        </authorList>
    </citation>
    <scope>NUCLEOTIDE SEQUENCE [LARGE SCALE GENOMIC DNA]</scope>
    <source>
        <strain evidence="6 7">DSM 46844</strain>
    </source>
</reference>
<dbReference type="SUPFAM" id="SSF53223">
    <property type="entry name" value="Aminoacid dehydrogenase-like, N-terminal domain"/>
    <property type="match status" value="1"/>
</dbReference>
<evidence type="ECO:0000259" key="4">
    <source>
        <dbReference type="Pfam" id="PF21076"/>
    </source>
</evidence>
<dbReference type="InterPro" id="IPR048381">
    <property type="entry name" value="GDH_C"/>
</dbReference>
<evidence type="ECO:0000259" key="3">
    <source>
        <dbReference type="Pfam" id="PF21075"/>
    </source>
</evidence>
<dbReference type="InterPro" id="IPR049062">
    <property type="entry name" value="NAD_Glu_DH_ACT2"/>
</dbReference>
<dbReference type="InterPro" id="IPR028971">
    <property type="entry name" value="NAD-GDH_cat"/>
</dbReference>
<dbReference type="EMBL" id="OBDO01000007">
    <property type="protein sequence ID" value="SNX97631.1"/>
    <property type="molecule type" value="Genomic_DNA"/>
</dbReference>
<feature type="domain" description="NAD-glutamate dehydrogenase ACT2" evidence="4">
    <location>
        <begin position="436"/>
        <end position="530"/>
    </location>
</feature>
<dbReference type="InterPro" id="IPR024727">
    <property type="entry name" value="NAD_Glu_DH_N_ACT1"/>
</dbReference>
<dbReference type="Pfam" id="PF21079">
    <property type="entry name" value="GDH_HM2"/>
    <property type="match status" value="1"/>
</dbReference>
<dbReference type="PANTHER" id="PTHR43403:SF1">
    <property type="entry name" value="NAD-SPECIFIC GLUTAMATE DEHYDROGENASE"/>
    <property type="match status" value="1"/>
</dbReference>
<dbReference type="InterPro" id="IPR046346">
    <property type="entry name" value="Aminoacid_DH-like_N_sf"/>
</dbReference>
<evidence type="ECO:0000259" key="5">
    <source>
        <dbReference type="Pfam" id="PF21077"/>
    </source>
</evidence>
<dbReference type="InterPro" id="IPR049056">
    <property type="entry name" value="NAD_Glu_DH_HM3"/>
</dbReference>
<feature type="domain" description="NAD-glutamate dehydrogenase catalytic" evidence="1">
    <location>
        <begin position="760"/>
        <end position="1255"/>
    </location>
</feature>
<dbReference type="GO" id="GO:0004352">
    <property type="term" value="F:glutamate dehydrogenase (NAD+) activity"/>
    <property type="evidence" value="ECO:0007669"/>
    <property type="project" value="InterPro"/>
</dbReference>
<name>A0A285EHZ4_9ACTN</name>
<dbReference type="OrthoDB" id="9758052at2"/>
<feature type="domain" description="NAD-glutamate dehydrogenase ACT3" evidence="5">
    <location>
        <begin position="585"/>
        <end position="654"/>
    </location>
</feature>
<organism evidence="6 7">
    <name type="scientific">Geodermatophilus sabuli</name>
    <dbReference type="NCBI Taxonomy" id="1564158"/>
    <lineage>
        <taxon>Bacteria</taxon>
        <taxon>Bacillati</taxon>
        <taxon>Actinomycetota</taxon>
        <taxon>Actinomycetes</taxon>
        <taxon>Geodermatophilales</taxon>
        <taxon>Geodermatophilaceae</taxon>
        <taxon>Geodermatophilus</taxon>
    </lineage>
</organism>
<dbReference type="Proteomes" id="UP000219514">
    <property type="component" value="Unassembled WGS sequence"/>
</dbReference>
<dbReference type="Pfam" id="PF21075">
    <property type="entry name" value="GDH_ACT1"/>
    <property type="match status" value="1"/>
</dbReference>
<dbReference type="Pfam" id="PF21076">
    <property type="entry name" value="GDH_ACT2"/>
    <property type="match status" value="1"/>
</dbReference>
<dbReference type="Pfam" id="PF21074">
    <property type="entry name" value="GDH_C"/>
    <property type="match status" value="1"/>
</dbReference>
<evidence type="ECO:0000259" key="2">
    <source>
        <dbReference type="Pfam" id="PF21074"/>
    </source>
</evidence>
<dbReference type="Pfam" id="PF05088">
    <property type="entry name" value="Bac_GDH_CD"/>
    <property type="match status" value="1"/>
</dbReference>
<evidence type="ECO:0000313" key="7">
    <source>
        <dbReference type="Proteomes" id="UP000219514"/>
    </source>
</evidence>
<feature type="domain" description="NAD-specific glutamate dehydrogenase C-terminal" evidence="2">
    <location>
        <begin position="1301"/>
        <end position="1642"/>
    </location>
</feature>
<dbReference type="InterPro" id="IPR049058">
    <property type="entry name" value="NAD_Glu_DH_HM2"/>
</dbReference>
<dbReference type="RefSeq" id="WP_097207568.1">
    <property type="nucleotide sequence ID" value="NZ_JACHXB010000006.1"/>
</dbReference>
<dbReference type="Pfam" id="PF21073">
    <property type="entry name" value="GDH_HM1"/>
    <property type="match status" value="1"/>
</dbReference>
<evidence type="ECO:0000259" key="1">
    <source>
        <dbReference type="Pfam" id="PF05088"/>
    </source>
</evidence>
<feature type="domain" description="NAD-glutamate dehydrogenase N-terminal ACT1" evidence="3">
    <location>
        <begin position="70"/>
        <end position="210"/>
    </location>
</feature>
<sequence>MASSTGTIPAIPGTGPLDGAPALAAATDLAALEAARDEKRRLLERAARAAVDSGTALPAGCAAADVPALLQRYYWSEPAAEVLDQDPADLAALALGHLGLAEVRPQGSATVSVQRLPGREGPAARSVVLVVTDDMPFLVDSVTAEVVRQGFRLEHVVHPVLVLRRDVTGRVLAFCDSADPEQCGPDALAESWMAVVLDGPLDDEAAGDLVAGLRTVLADVRAVDEDDGRMRARALELAGRLAELPPAPDGDPADDPAEAAALLRWLTDDNFVLLGARDVELTRTQGRTSVRAVPGSGLGVLRSDTDMAATPETAPGDALLAVTKADARSTVHRRAWLDVVTVTFPAGDGSPARQHRLVGLFPTTAAAHDVRDVPLVRRRVAGVIEGSGVPADSHTGKQLLDVLETYPRDELFQVGTDQLLPAALAVLQLQERRQTRLFLRRDPAGRFWSAIVYLPRDRYTTEVRLAVQQLLLERLGGTSIEYTAWVTESVLARLHFVVRPPVARNGRTALPDVDVASLQSALAAVARSWTDDLSDALTARYGADAERRLARIADAFPAAYQEDFPASVAVEDVERLDALAAGEIGLVLRRPAAGTTGEPRLAVYRVGERLLLSDVLPMLQHMGVDVVDERPYEIDRIGAPLAWIYEFGLTAPAAELPFPGSLPERFTDALSAVWRGDAEDDGLGALVLLAGLNWRQVSVVRAYVQWLRQAGLPFGQRYVETTLAAHPDVVARLVALFETRFSPGRDAGRADRTDELVRSLREAIGEVESLDADRVLSSLLAAVTATQRTTYYVSRGAALGPLALKLHPGSVPDLPEPRPAREVWVSSPRVMGVHLRFGAVARGGLRWSDRHEDLRTEVLGLVKAQMVKNTVIVPTGAKGGFVVRRPPPDSAGRDAWLAEGQACYRLFIGALLALTDNLVEGRVVPPERVVRHDGDDTYLVVAADKGTATFSDLANAVAVERGFWLGDAFASGGSVGYDHKAMGITARGAWESVTRHFRELDLDVQSQDFTVVGIGDMSGDVFGNGMLLSEHIRLVAAFDHRHVFVDPTPDAATSFAERRRLFELPRSSWADYDPSLISPGGGVWPRTAKSIPVSDPVRTALGLPGDVTSLSPVELIRAVLLAPADLLFNGGIGTYVKASTESALDAGDKANDAVRVDGRDLRVRVVGEGGNLGLTQRGRVEYALTGGRINTDAIDNSAGVDTSDHEVNIKIALDRVVESGELDAPGRAALLGEMTDEVAVDVLTDNHAQNATLATETTNARSLLDAHQRYLRALERSGRLVRTVEALPDDRAITERRRDGHALTGPELSVLLAYAKLEAGDVVLASGLPDDAALEHLLVEYFPAELRRRFPEAVTRHPLRREIVATALTNRAVNVAGVTGLFRLVEETGVPLAGVVRAHAVARAVFEVDRLWDAVRPLDNQVSATTQVELRTEATRLAERATRWLLGLGELAAEDGAPIGEVTERFAAPVAAVRAGLPSWLLGAEAAAYAERAARLQEAGVPGRLAAEVAAAPLLPAALDLAVVAERTGAPIALAGRVQQCLAERLALVPLRELVIALPRDRRWPSMARASLRDDLTGEQAALTAEVLAGRRSDTESADELVSRWVGGWDGSQQRAAAQLVDIASGDRQELAELLVAVRTLRGLRRRT</sequence>
<dbReference type="InterPro" id="IPR049059">
    <property type="entry name" value="NAD_Glu_DH_HM1"/>
</dbReference>
<gene>
    <name evidence="6" type="ORF">SAMN06893097_107276</name>
</gene>
<proteinExistence type="predicted"/>
<dbReference type="GO" id="GO:0006538">
    <property type="term" value="P:L-glutamate catabolic process"/>
    <property type="evidence" value="ECO:0007669"/>
    <property type="project" value="InterPro"/>
</dbReference>
<dbReference type="Pfam" id="PF21077">
    <property type="entry name" value="GDH_ACT3"/>
    <property type="match status" value="1"/>
</dbReference>
<dbReference type="PANTHER" id="PTHR43403">
    <property type="entry name" value="NAD-SPECIFIC GLUTAMATE DEHYDROGENASE"/>
    <property type="match status" value="1"/>
</dbReference>
<dbReference type="Pfam" id="PF21078">
    <property type="entry name" value="GDH_HM3"/>
    <property type="match status" value="1"/>
</dbReference>
<evidence type="ECO:0000313" key="6">
    <source>
        <dbReference type="EMBL" id="SNX97631.1"/>
    </source>
</evidence>